<dbReference type="InterPro" id="IPR001650">
    <property type="entry name" value="Helicase_C-like"/>
</dbReference>
<reference evidence="4" key="1">
    <citation type="submission" date="2016-10" db="EMBL/GenBank/DDBJ databases">
        <authorList>
            <person name="Varghese N."/>
        </authorList>
    </citation>
    <scope>NUCLEOTIDE SEQUENCE [LARGE SCALE GENOMIC DNA]</scope>
    <source>
        <strain evidence="4">DSM 12489</strain>
    </source>
</reference>
<dbReference type="SUPFAM" id="SSF52540">
    <property type="entry name" value="P-loop containing nucleoside triphosphate hydrolases"/>
    <property type="match status" value="1"/>
</dbReference>
<dbReference type="SMART" id="SM00490">
    <property type="entry name" value="HELICc"/>
    <property type="match status" value="1"/>
</dbReference>
<evidence type="ECO:0000313" key="3">
    <source>
        <dbReference type="EMBL" id="SDX02161.1"/>
    </source>
</evidence>
<dbReference type="GO" id="GO:0016787">
    <property type="term" value="F:hydrolase activity"/>
    <property type="evidence" value="ECO:0007669"/>
    <property type="project" value="InterPro"/>
</dbReference>
<dbReference type="CDD" id="cd18799">
    <property type="entry name" value="SF2_C_EcoAI-like"/>
    <property type="match status" value="1"/>
</dbReference>
<keyword evidence="3" id="KW-0347">Helicase</keyword>
<dbReference type="InterPro" id="IPR050742">
    <property type="entry name" value="Helicase_Restrict-Modif_Enz"/>
</dbReference>
<dbReference type="PANTHER" id="PTHR47396:SF1">
    <property type="entry name" value="ATP-DEPENDENT HELICASE IRC3-RELATED"/>
    <property type="match status" value="1"/>
</dbReference>
<dbReference type="AlphaFoldDB" id="A0A1H2YAT5"/>
<gene>
    <name evidence="3" type="ORF">SAMN04489725_13110</name>
</gene>
<proteinExistence type="predicted"/>
<dbReference type="Proteomes" id="UP000182589">
    <property type="component" value="Unassembled WGS sequence"/>
</dbReference>
<organism evidence="3 4">
    <name type="scientific">Alicyclobacillus hesperidum</name>
    <dbReference type="NCBI Taxonomy" id="89784"/>
    <lineage>
        <taxon>Bacteria</taxon>
        <taxon>Bacillati</taxon>
        <taxon>Bacillota</taxon>
        <taxon>Bacilli</taxon>
        <taxon>Bacillales</taxon>
        <taxon>Alicyclobacillaceae</taxon>
        <taxon>Alicyclobacillus</taxon>
    </lineage>
</organism>
<dbReference type="Pfam" id="PF00271">
    <property type="entry name" value="Helicase_C"/>
    <property type="match status" value="1"/>
</dbReference>
<dbReference type="PANTHER" id="PTHR47396">
    <property type="entry name" value="TYPE I RESTRICTION ENZYME ECOKI R PROTEIN"/>
    <property type="match status" value="1"/>
</dbReference>
<feature type="domain" description="Helicase C-terminal" evidence="2">
    <location>
        <begin position="220"/>
        <end position="379"/>
    </location>
</feature>
<feature type="domain" description="Helicase ATP-binding" evidence="1">
    <location>
        <begin position="18"/>
        <end position="173"/>
    </location>
</feature>
<accession>A0A1H2YAT5</accession>
<evidence type="ECO:0000259" key="2">
    <source>
        <dbReference type="PROSITE" id="PS51194"/>
    </source>
</evidence>
<keyword evidence="3" id="KW-0378">Hydrolase</keyword>
<evidence type="ECO:0000259" key="1">
    <source>
        <dbReference type="PROSITE" id="PS51192"/>
    </source>
</evidence>
<dbReference type="SMART" id="SM00487">
    <property type="entry name" value="DEXDc"/>
    <property type="match status" value="1"/>
</dbReference>
<dbReference type="GO" id="GO:0061749">
    <property type="term" value="F:forked DNA-dependent helicase activity"/>
    <property type="evidence" value="ECO:0007669"/>
    <property type="project" value="TreeGrafter"/>
</dbReference>
<dbReference type="Gene3D" id="3.40.50.300">
    <property type="entry name" value="P-loop containing nucleotide triphosphate hydrolases"/>
    <property type="match status" value="2"/>
</dbReference>
<dbReference type="STRING" id="89784.SAMN04489725_13110"/>
<dbReference type="InterPro" id="IPR027417">
    <property type="entry name" value="P-loop_NTPase"/>
</dbReference>
<keyword evidence="3" id="KW-0067">ATP-binding</keyword>
<dbReference type="InterPro" id="IPR006935">
    <property type="entry name" value="Helicase/UvrB_N"/>
</dbReference>
<keyword evidence="4" id="KW-1185">Reference proteome</keyword>
<dbReference type="InterPro" id="IPR014001">
    <property type="entry name" value="Helicase_ATP-bd"/>
</dbReference>
<dbReference type="GO" id="GO:0000403">
    <property type="term" value="F:Y-form DNA binding"/>
    <property type="evidence" value="ECO:0007669"/>
    <property type="project" value="TreeGrafter"/>
</dbReference>
<dbReference type="GO" id="GO:0036121">
    <property type="term" value="F:double-stranded DNA helicase activity"/>
    <property type="evidence" value="ECO:0007669"/>
    <property type="project" value="TreeGrafter"/>
</dbReference>
<protein>
    <submittedName>
        <fullName evidence="3">Helicase conserved C-terminal domain-containing protein</fullName>
    </submittedName>
</protein>
<dbReference type="RefSeq" id="WP_074693888.1">
    <property type="nucleotide sequence ID" value="NZ_FNOJ01000031.1"/>
</dbReference>
<dbReference type="PROSITE" id="PS51194">
    <property type="entry name" value="HELICASE_CTER"/>
    <property type="match status" value="1"/>
</dbReference>
<evidence type="ECO:0000313" key="4">
    <source>
        <dbReference type="Proteomes" id="UP000182589"/>
    </source>
</evidence>
<dbReference type="EMBL" id="FNOJ01000031">
    <property type="protein sequence ID" value="SDX02161.1"/>
    <property type="molecule type" value="Genomic_DNA"/>
</dbReference>
<dbReference type="GO" id="GO:0005524">
    <property type="term" value="F:ATP binding"/>
    <property type="evidence" value="ECO:0007669"/>
    <property type="project" value="InterPro"/>
</dbReference>
<name>A0A1H2YAT5_9BACL</name>
<dbReference type="PROSITE" id="PS51192">
    <property type="entry name" value="HELICASE_ATP_BIND_1"/>
    <property type="match status" value="1"/>
</dbReference>
<sequence>MAIQLRPYQQTAVDAFFQALADGRKRQLVVLPTGAGKTIVFGSVARRFHEEVSRDKPILVIAHRTELLDQAEQKIRYVWPEAFIGRIQGARNEQLGDVLLASTQTLVAGRRIPQPGLIIYDECHHSRAEGALGVLERLGVFESDGPPLLGVTATPSRSDRTELGDIFEHLTYERTILDMIMDGYLSDVRGVKVEVPGLNLGAIRTVGGDYNAKDLSYVMNIEEALDAVVDAVLTHAPDRKTLVFAVDVKHARALAERFQKRGIACAAVDGAMKAEERAAILQAFSEERLRVLVNCQILTEGYDQPDVDCVVIARPTRSQALYVQMVGRALRLHPAKSDALVLDLSGASDDKSLQTFARLMRTQRKKAVGVQVVEEQDIADDIPIEEGESVGEWLTRMAQKREKAAQVAQAINLFANRSRYRWQQIKETFAISYGDNGWAYLFRDGDEFWPVLELRNEKFIPLHERALPLEYAQGIVEGFLALIESKVIDKEADWRQAPMSPRQKYVLDKYRIKYDDTWTRGMAADALGQKFAAKRVKVLQKNFNAQKWRSALAEPHGRAWLEQRLMALRVHAQARARVAQTS</sequence>
<dbReference type="Pfam" id="PF04851">
    <property type="entry name" value="ResIII"/>
    <property type="match status" value="1"/>
</dbReference>
<keyword evidence="3" id="KW-0547">Nucleotide-binding</keyword>